<organism evidence="1 2">
    <name type="scientific">Fusobacterium necrophorum subsp. funduliforme</name>
    <dbReference type="NCBI Taxonomy" id="143387"/>
    <lineage>
        <taxon>Bacteria</taxon>
        <taxon>Fusobacteriati</taxon>
        <taxon>Fusobacteriota</taxon>
        <taxon>Fusobacteriia</taxon>
        <taxon>Fusobacteriales</taxon>
        <taxon>Fusobacteriaceae</taxon>
        <taxon>Fusobacterium</taxon>
    </lineage>
</organism>
<reference evidence="1 2" key="1">
    <citation type="submission" date="2016-03" db="EMBL/GenBank/DDBJ databases">
        <title>Comparative genomics of human isolates of Fusobacterium necrophorum.</title>
        <authorList>
            <person name="Jensen A."/>
            <person name="Bank S."/>
            <person name="Andersen P.S."/>
            <person name="Kristensen L.H."/>
            <person name="Prag J."/>
        </authorList>
    </citation>
    <scope>NUCLEOTIDE SEQUENCE [LARGE SCALE GENOMIC DNA]</scope>
    <source>
        <strain evidence="1 2">LS_1264</strain>
    </source>
</reference>
<name>A0A161PPZ3_9FUSO</name>
<dbReference type="EMBL" id="LVEA01000075">
    <property type="protein sequence ID" value="KYL01820.1"/>
    <property type="molecule type" value="Genomic_DNA"/>
</dbReference>
<protein>
    <submittedName>
        <fullName evidence="1">Uncharacterized protein</fullName>
    </submittedName>
</protein>
<gene>
    <name evidence="1" type="ORF">A2J07_07145</name>
</gene>
<sequence>MTDGLLFTILGTMCGVIGLLYNVIRNLRNDFYNELDKMKKLSDDRDNDIKELIKEMKADLKEDMREIKNDIRRAESFKCAGQNQG</sequence>
<evidence type="ECO:0000313" key="1">
    <source>
        <dbReference type="EMBL" id="KYL01820.1"/>
    </source>
</evidence>
<dbReference type="GeneID" id="75076367"/>
<dbReference type="AlphaFoldDB" id="A0A161PPZ3"/>
<dbReference type="Proteomes" id="UP000075816">
    <property type="component" value="Unassembled WGS sequence"/>
</dbReference>
<comment type="caution">
    <text evidence="1">The sequence shown here is derived from an EMBL/GenBank/DDBJ whole genome shotgun (WGS) entry which is preliminary data.</text>
</comment>
<accession>A0A161PPZ3</accession>
<evidence type="ECO:0000313" key="2">
    <source>
        <dbReference type="Proteomes" id="UP000075816"/>
    </source>
</evidence>
<proteinExistence type="predicted"/>
<dbReference type="RefSeq" id="WP_005959510.1">
    <property type="nucleotide sequence ID" value="NZ_CAXOUE010000018.1"/>
</dbReference>
<dbReference type="KEGG" id="fnf:BSQ88_07995"/>